<protein>
    <submittedName>
        <fullName evidence="1">SEC14 cytosolic factor family protein / phosphoglyceride transfer family protein</fullName>
    </submittedName>
</protein>
<name>A0A1D6M9P2_MAIZE</name>
<sequence length="61" mass="6791">MLLLVLNAEHTWRWVAQLSLDITWFLSKLILCSIGNASGNGNCCQAPVAERIIFNYCNPAP</sequence>
<gene>
    <name evidence="1" type="ORF">ZEAMMB73_Zm00001d038675</name>
</gene>
<proteinExistence type="predicted"/>
<organism evidence="1">
    <name type="scientific">Zea mays</name>
    <name type="common">Maize</name>
    <dbReference type="NCBI Taxonomy" id="4577"/>
    <lineage>
        <taxon>Eukaryota</taxon>
        <taxon>Viridiplantae</taxon>
        <taxon>Streptophyta</taxon>
        <taxon>Embryophyta</taxon>
        <taxon>Tracheophyta</taxon>
        <taxon>Spermatophyta</taxon>
        <taxon>Magnoliopsida</taxon>
        <taxon>Liliopsida</taxon>
        <taxon>Poales</taxon>
        <taxon>Poaceae</taxon>
        <taxon>PACMAD clade</taxon>
        <taxon>Panicoideae</taxon>
        <taxon>Andropogonodae</taxon>
        <taxon>Andropogoneae</taxon>
        <taxon>Tripsacinae</taxon>
        <taxon>Zea</taxon>
    </lineage>
</organism>
<evidence type="ECO:0000313" key="1">
    <source>
        <dbReference type="EMBL" id="AQK87248.1"/>
    </source>
</evidence>
<dbReference type="EMBL" id="CM000782">
    <property type="protein sequence ID" value="AQK87248.1"/>
    <property type="molecule type" value="Genomic_DNA"/>
</dbReference>
<accession>A0A1D6M9P2</accession>
<reference evidence="1" key="1">
    <citation type="submission" date="2015-12" db="EMBL/GenBank/DDBJ databases">
        <title>Update maize B73 reference genome by single molecule sequencing technologies.</title>
        <authorList>
            <consortium name="Maize Genome Sequencing Project"/>
            <person name="Ware D."/>
        </authorList>
    </citation>
    <scope>NUCLEOTIDE SEQUENCE</scope>
    <source>
        <tissue evidence="1">Seedling</tissue>
    </source>
</reference>
<dbReference type="AlphaFoldDB" id="A0A1D6M9P2"/>